<feature type="transmembrane region" description="Helical" evidence="1">
    <location>
        <begin position="6"/>
        <end position="26"/>
    </location>
</feature>
<dbReference type="Proteomes" id="UP000030661">
    <property type="component" value="Unassembled WGS sequence"/>
</dbReference>
<evidence type="ECO:0000313" key="2">
    <source>
        <dbReference type="EMBL" id="GAK56536.1"/>
    </source>
</evidence>
<keyword evidence="1" id="KW-0472">Membrane</keyword>
<reference evidence="2" key="1">
    <citation type="journal article" date="2015" name="PeerJ">
        <title>First genomic representation of candidate bacterial phylum KSB3 points to enhanced environmental sensing as a trigger of wastewater bulking.</title>
        <authorList>
            <person name="Sekiguchi Y."/>
            <person name="Ohashi A."/>
            <person name="Parks D.H."/>
            <person name="Yamauchi T."/>
            <person name="Tyson G.W."/>
            <person name="Hugenholtz P."/>
        </authorList>
    </citation>
    <scope>NUCLEOTIDE SEQUENCE [LARGE SCALE GENOMIC DNA]</scope>
</reference>
<dbReference type="STRING" id="1499967.U27_03498"/>
<name>A0A081BW31_VECG1</name>
<protein>
    <recommendedName>
        <fullName evidence="4">DUF1475 domain-containing protein</fullName>
    </recommendedName>
</protein>
<evidence type="ECO:0000256" key="1">
    <source>
        <dbReference type="SAM" id="Phobius"/>
    </source>
</evidence>
<gene>
    <name evidence="2" type="ORF">U27_03498</name>
</gene>
<evidence type="ECO:0000313" key="3">
    <source>
        <dbReference type="Proteomes" id="UP000030661"/>
    </source>
</evidence>
<dbReference type="Pfam" id="PF07343">
    <property type="entry name" value="DUF1475"/>
    <property type="match status" value="1"/>
</dbReference>
<accession>A0A081BW31</accession>
<dbReference type="AlphaFoldDB" id="A0A081BW31"/>
<organism evidence="2">
    <name type="scientific">Vecturithrix granuli</name>
    <dbReference type="NCBI Taxonomy" id="1499967"/>
    <lineage>
        <taxon>Bacteria</taxon>
        <taxon>Candidatus Moduliflexota</taxon>
        <taxon>Candidatus Vecturitrichia</taxon>
        <taxon>Candidatus Vecturitrichales</taxon>
        <taxon>Candidatus Vecturitrichaceae</taxon>
        <taxon>Candidatus Vecturithrix</taxon>
    </lineage>
</organism>
<keyword evidence="1" id="KW-1133">Transmembrane helix</keyword>
<feature type="transmembrane region" description="Helical" evidence="1">
    <location>
        <begin position="38"/>
        <end position="59"/>
    </location>
</feature>
<dbReference type="EMBL" id="DF820464">
    <property type="protein sequence ID" value="GAK56536.1"/>
    <property type="molecule type" value="Genomic_DNA"/>
</dbReference>
<keyword evidence="1" id="KW-0812">Transmembrane</keyword>
<feature type="transmembrane region" description="Helical" evidence="1">
    <location>
        <begin position="71"/>
        <end position="92"/>
    </location>
</feature>
<proteinExistence type="predicted"/>
<dbReference type="eggNOG" id="ENOG5032QSY">
    <property type="taxonomic scope" value="Bacteria"/>
</dbReference>
<keyword evidence="3" id="KW-1185">Reference proteome</keyword>
<dbReference type="HOGENOM" id="CLU_2165981_0_0_0"/>
<sequence length="110" mass="12778">MQIAKFLTFLGMLCMAGAILYASLYGNFRQEGSLLLSIPWGIVSLVDLYVGFMLFSGWILYRERSLFRAGIWILGMMLLGFFTGCLYTFIALQRSQGDWKRFWLGKHWKE</sequence>
<dbReference type="InterPro" id="IPR009943">
    <property type="entry name" value="DUF1475"/>
</dbReference>
<evidence type="ECO:0008006" key="4">
    <source>
        <dbReference type="Google" id="ProtNLM"/>
    </source>
</evidence>